<name>A0ABT9XVS5_9BACI</name>
<gene>
    <name evidence="2" type="ORF">J2S10_002857</name>
</gene>
<evidence type="ECO:0000256" key="1">
    <source>
        <dbReference type="SAM" id="SignalP"/>
    </source>
</evidence>
<evidence type="ECO:0000313" key="2">
    <source>
        <dbReference type="EMBL" id="MDQ0199675.1"/>
    </source>
</evidence>
<keyword evidence="1" id="KW-0732">Signal</keyword>
<proteinExistence type="predicted"/>
<accession>A0ABT9XVS5</accession>
<evidence type="ECO:0000313" key="3">
    <source>
        <dbReference type="Proteomes" id="UP001224122"/>
    </source>
</evidence>
<organism evidence="2 3">
    <name type="scientific">Neobacillus ginsengisoli</name>
    <dbReference type="NCBI Taxonomy" id="904295"/>
    <lineage>
        <taxon>Bacteria</taxon>
        <taxon>Bacillati</taxon>
        <taxon>Bacillota</taxon>
        <taxon>Bacilli</taxon>
        <taxon>Bacillales</taxon>
        <taxon>Bacillaceae</taxon>
        <taxon>Neobacillus</taxon>
    </lineage>
</organism>
<keyword evidence="3" id="KW-1185">Reference proteome</keyword>
<feature type="chain" id="PRO_5046864148" evidence="1">
    <location>
        <begin position="23"/>
        <end position="302"/>
    </location>
</feature>
<dbReference type="RefSeq" id="WP_307408816.1">
    <property type="nucleotide sequence ID" value="NZ_JAUSTW010000004.1"/>
</dbReference>
<reference evidence="2 3" key="1">
    <citation type="submission" date="2023-07" db="EMBL/GenBank/DDBJ databases">
        <title>Genomic Encyclopedia of Type Strains, Phase IV (KMG-IV): sequencing the most valuable type-strain genomes for metagenomic binning, comparative biology and taxonomic classification.</title>
        <authorList>
            <person name="Goeker M."/>
        </authorList>
    </citation>
    <scope>NUCLEOTIDE SEQUENCE [LARGE SCALE GENOMIC DNA]</scope>
    <source>
        <strain evidence="2 3">DSM 27594</strain>
    </source>
</reference>
<feature type="signal peptide" evidence="1">
    <location>
        <begin position="1"/>
        <end position="22"/>
    </location>
</feature>
<protein>
    <submittedName>
        <fullName evidence="2">Uncharacterized protein</fullName>
    </submittedName>
</protein>
<dbReference type="EMBL" id="JAUSTW010000004">
    <property type="protein sequence ID" value="MDQ0199675.1"/>
    <property type="molecule type" value="Genomic_DNA"/>
</dbReference>
<comment type="caution">
    <text evidence="2">The sequence shown here is derived from an EMBL/GenBank/DDBJ whole genome shotgun (WGS) entry which is preliminary data.</text>
</comment>
<dbReference type="Proteomes" id="UP001224122">
    <property type="component" value="Unassembled WGS sequence"/>
</dbReference>
<sequence length="302" mass="32914">MKKKVLAAVGISGLLMAGGVLSASASASGNGYQLFKDSVKKTQTLTNFTSHVEASLTDNGKKLYSVNSLSSENLTAQAASSNVNVTKGGKTTNLNYYSKNHQTIVKSSNDTNYYVRQGHVEKNEQQKNENHNGHKLSPQMQKDVEAIFDAITTNYQDKINSSDLGNGNTGLSFELTKDQVPAVGQAVVSFFLKNIDQNKEHFGNREFGSLNIADLKPVLPQLTSGISVDKVVLNGIVDKNNYLMEQDATIHVTGTDVKGTTHSLVLSIKNQFDNINNSKVNTIDLKGKKVVTVQDNHKRHED</sequence>